<reference evidence="1" key="1">
    <citation type="submission" date="2022-06" db="EMBL/GenBank/DDBJ databases">
        <authorList>
            <person name="Berger JAMES D."/>
            <person name="Berger JAMES D."/>
        </authorList>
    </citation>
    <scope>NUCLEOTIDE SEQUENCE [LARGE SCALE GENOMIC DNA]</scope>
</reference>
<evidence type="ECO:0000313" key="1">
    <source>
        <dbReference type="Proteomes" id="UP000050795"/>
    </source>
</evidence>
<dbReference type="WBParaSite" id="TREG1_11130.1">
    <property type="protein sequence ID" value="TREG1_11130.1"/>
    <property type="gene ID" value="TREG1_11130"/>
</dbReference>
<dbReference type="Proteomes" id="UP000050795">
    <property type="component" value="Unassembled WGS sequence"/>
</dbReference>
<dbReference type="AlphaFoldDB" id="A0AA85IVJ8"/>
<proteinExistence type="predicted"/>
<name>A0AA85IVJ8_TRIRE</name>
<evidence type="ECO:0000313" key="2">
    <source>
        <dbReference type="WBParaSite" id="TREG1_11130.1"/>
    </source>
</evidence>
<accession>A0AA85IVJ8</accession>
<sequence length="160" mass="18035">MDSESKKSTVPQESVFLRLQFIGDVINDILSQDILPCFSSSMYNYQFNCPCQASYIGRKIRQVHRRISEHLSSWSGIGLNKTIRKTILVHLVDTGYQIDTNKAFKVIYRVSLNFSCGLRIPLLHAAEAIGIHLKKANPVCSKEICAAAFLTMANYIICSF</sequence>
<protein>
    <submittedName>
        <fullName evidence="2">Uncharacterized protein</fullName>
    </submittedName>
</protein>
<organism evidence="1 2">
    <name type="scientific">Trichobilharzia regenti</name>
    <name type="common">Nasal bird schistosome</name>
    <dbReference type="NCBI Taxonomy" id="157069"/>
    <lineage>
        <taxon>Eukaryota</taxon>
        <taxon>Metazoa</taxon>
        <taxon>Spiralia</taxon>
        <taxon>Lophotrochozoa</taxon>
        <taxon>Platyhelminthes</taxon>
        <taxon>Trematoda</taxon>
        <taxon>Digenea</taxon>
        <taxon>Strigeidida</taxon>
        <taxon>Schistosomatoidea</taxon>
        <taxon>Schistosomatidae</taxon>
        <taxon>Trichobilharzia</taxon>
    </lineage>
</organism>
<reference evidence="2" key="2">
    <citation type="submission" date="2023-11" db="UniProtKB">
        <authorList>
            <consortium name="WormBaseParasite"/>
        </authorList>
    </citation>
    <scope>IDENTIFICATION</scope>
</reference>
<keyword evidence="1" id="KW-1185">Reference proteome</keyword>